<dbReference type="EMBL" id="UYRR01010569">
    <property type="protein sequence ID" value="VDK25501.1"/>
    <property type="molecule type" value="Genomic_DNA"/>
</dbReference>
<dbReference type="Proteomes" id="UP000267096">
    <property type="component" value="Unassembled WGS sequence"/>
</dbReference>
<sequence>MITSNELLSSDDRVDESGDCSSVSRGQLQMGLRYSKEDSKLLKDVISPDVCIGFEEQSFVCRNLRPLDKNGSADPYTSVKLVCVDGSQPPQKQICFHTIIQSFLAMRIINYFAYVVCKNHVRNLHFSSEIPFF</sequence>
<dbReference type="WBParaSite" id="ASIM_0000562601-mRNA-1">
    <property type="protein sequence ID" value="ASIM_0000562601-mRNA-1"/>
    <property type="gene ID" value="ASIM_0000562601"/>
</dbReference>
<gene>
    <name evidence="2" type="ORF">ASIM_LOCUS5426</name>
</gene>
<accession>A0A0M3JDE0</accession>
<evidence type="ECO:0000313" key="4">
    <source>
        <dbReference type="WBParaSite" id="ASIM_0000562601-mRNA-1"/>
    </source>
</evidence>
<evidence type="ECO:0000313" key="2">
    <source>
        <dbReference type="EMBL" id="VDK25501.1"/>
    </source>
</evidence>
<evidence type="ECO:0000256" key="1">
    <source>
        <dbReference type="SAM" id="MobiDB-lite"/>
    </source>
</evidence>
<name>A0A0M3JDE0_ANISI</name>
<evidence type="ECO:0000313" key="3">
    <source>
        <dbReference type="Proteomes" id="UP000267096"/>
    </source>
</evidence>
<feature type="region of interest" description="Disordered" evidence="1">
    <location>
        <begin position="1"/>
        <end position="23"/>
    </location>
</feature>
<proteinExistence type="predicted"/>
<dbReference type="Gene3D" id="2.60.40.150">
    <property type="entry name" value="C2 domain"/>
    <property type="match status" value="1"/>
</dbReference>
<dbReference type="InterPro" id="IPR035892">
    <property type="entry name" value="C2_domain_sf"/>
</dbReference>
<dbReference type="AlphaFoldDB" id="A0A0M3JDE0"/>
<keyword evidence="3" id="KW-1185">Reference proteome</keyword>
<reference evidence="4" key="1">
    <citation type="submission" date="2017-02" db="UniProtKB">
        <authorList>
            <consortium name="WormBaseParasite"/>
        </authorList>
    </citation>
    <scope>IDENTIFICATION</scope>
</reference>
<organism evidence="4">
    <name type="scientific">Anisakis simplex</name>
    <name type="common">Herring worm</name>
    <dbReference type="NCBI Taxonomy" id="6269"/>
    <lineage>
        <taxon>Eukaryota</taxon>
        <taxon>Metazoa</taxon>
        <taxon>Ecdysozoa</taxon>
        <taxon>Nematoda</taxon>
        <taxon>Chromadorea</taxon>
        <taxon>Rhabditida</taxon>
        <taxon>Spirurina</taxon>
        <taxon>Ascaridomorpha</taxon>
        <taxon>Ascaridoidea</taxon>
        <taxon>Anisakidae</taxon>
        <taxon>Anisakis</taxon>
        <taxon>Anisakis simplex complex</taxon>
    </lineage>
</organism>
<reference evidence="2 3" key="2">
    <citation type="submission" date="2018-11" db="EMBL/GenBank/DDBJ databases">
        <authorList>
            <consortium name="Pathogen Informatics"/>
        </authorList>
    </citation>
    <scope>NUCLEOTIDE SEQUENCE [LARGE SCALE GENOMIC DNA]</scope>
</reference>
<protein>
    <submittedName>
        <fullName evidence="4">PRKCSH_1 domain-containing protein</fullName>
    </submittedName>
</protein>